<dbReference type="PANTHER" id="PTHR21299:SF1">
    <property type="entry name" value="PANTOATE--BETA-ALANINE LIGASE"/>
    <property type="match status" value="1"/>
</dbReference>
<dbReference type="GO" id="GO:0015940">
    <property type="term" value="P:pantothenate biosynthetic process"/>
    <property type="evidence" value="ECO:0007669"/>
    <property type="project" value="UniProtKB-UniPathway"/>
</dbReference>
<evidence type="ECO:0000256" key="11">
    <source>
        <dbReference type="ARBA" id="ARBA00048258"/>
    </source>
</evidence>
<keyword evidence="13" id="KW-1185">Reference proteome</keyword>
<dbReference type="InterPro" id="IPR014729">
    <property type="entry name" value="Rossmann-like_a/b/a_fold"/>
</dbReference>
<comment type="similarity">
    <text evidence="2">Belongs to the pantothenate synthetase family.</text>
</comment>
<dbReference type="AlphaFoldDB" id="A0A433QVF0"/>
<evidence type="ECO:0000256" key="10">
    <source>
        <dbReference type="ARBA" id="ARBA00032806"/>
    </source>
</evidence>
<dbReference type="UniPathway" id="UPA00028">
    <property type="reaction ID" value="UER00005"/>
</dbReference>
<comment type="caution">
    <text evidence="12">The sequence shown here is derived from an EMBL/GenBank/DDBJ whole genome shotgun (WGS) entry which is preliminary data.</text>
</comment>
<dbReference type="GO" id="GO:0004592">
    <property type="term" value="F:pantoate-beta-alanine ligase activity"/>
    <property type="evidence" value="ECO:0007669"/>
    <property type="project" value="UniProtKB-EC"/>
</dbReference>
<sequence>MVTLAKQHTTHVALSIFVNPAQFAPHEDLAQYPRTLPSDLKKLESLGPGAVSAVLVPSVSDMYPSGITLDVVEQRGTFVEIKGKSHQMEGITRPGFFRGVATVVSKLFNIVSWRPCGVLDHGVIWSDFSHSHSTHRTHPFPLDPQPQIQPDAAFFGQKDIQQCMVIRTLIRDLHFPLHFHIAPTARDPTDGLALSSRNRYLTASQRPRATVLYRALSVARAAYDAGARNREEVLAPALAVVDEMAREVRELDEGWEVRLDYISLADPETLEEVQEVVEEGSGFILSGAVFVGGTRLIDNIVVGVEL</sequence>
<dbReference type="SUPFAM" id="SSF52374">
    <property type="entry name" value="Nucleotidylyl transferase"/>
    <property type="match status" value="2"/>
</dbReference>
<evidence type="ECO:0000256" key="2">
    <source>
        <dbReference type="ARBA" id="ARBA00009256"/>
    </source>
</evidence>
<organism evidence="12 13">
    <name type="scientific">Jimgerdemannia flammicorona</name>
    <dbReference type="NCBI Taxonomy" id="994334"/>
    <lineage>
        <taxon>Eukaryota</taxon>
        <taxon>Fungi</taxon>
        <taxon>Fungi incertae sedis</taxon>
        <taxon>Mucoromycota</taxon>
        <taxon>Mucoromycotina</taxon>
        <taxon>Endogonomycetes</taxon>
        <taxon>Endogonales</taxon>
        <taxon>Endogonaceae</taxon>
        <taxon>Jimgerdemannia</taxon>
    </lineage>
</organism>
<evidence type="ECO:0000313" key="12">
    <source>
        <dbReference type="EMBL" id="RUS33779.1"/>
    </source>
</evidence>
<evidence type="ECO:0000256" key="5">
    <source>
        <dbReference type="ARBA" id="ARBA00022598"/>
    </source>
</evidence>
<evidence type="ECO:0000256" key="9">
    <source>
        <dbReference type="ARBA" id="ARBA00029902"/>
    </source>
</evidence>
<evidence type="ECO:0000256" key="6">
    <source>
        <dbReference type="ARBA" id="ARBA00022655"/>
    </source>
</evidence>
<evidence type="ECO:0000256" key="1">
    <source>
        <dbReference type="ARBA" id="ARBA00004990"/>
    </source>
</evidence>
<evidence type="ECO:0000256" key="8">
    <source>
        <dbReference type="ARBA" id="ARBA00022840"/>
    </source>
</evidence>
<dbReference type="Gene3D" id="3.40.50.620">
    <property type="entry name" value="HUPs"/>
    <property type="match status" value="2"/>
</dbReference>
<evidence type="ECO:0000256" key="7">
    <source>
        <dbReference type="ARBA" id="ARBA00022741"/>
    </source>
</evidence>
<dbReference type="EC" id="6.3.2.1" evidence="3"/>
<reference evidence="12 13" key="1">
    <citation type="journal article" date="2018" name="New Phytol.">
        <title>Phylogenomics of Endogonaceae and evolution of mycorrhizas within Mucoromycota.</title>
        <authorList>
            <person name="Chang Y."/>
            <person name="Desiro A."/>
            <person name="Na H."/>
            <person name="Sandor L."/>
            <person name="Lipzen A."/>
            <person name="Clum A."/>
            <person name="Barry K."/>
            <person name="Grigoriev I.V."/>
            <person name="Martin F.M."/>
            <person name="Stajich J.E."/>
            <person name="Smith M.E."/>
            <person name="Bonito G."/>
            <person name="Spatafora J.W."/>
        </authorList>
    </citation>
    <scope>NUCLEOTIDE SEQUENCE [LARGE SCALE GENOMIC DNA]</scope>
    <source>
        <strain evidence="12 13">AD002</strain>
    </source>
</reference>
<comment type="catalytic activity">
    <reaction evidence="11">
        <text>(R)-pantoate + beta-alanine + ATP = (R)-pantothenate + AMP + diphosphate + H(+)</text>
        <dbReference type="Rhea" id="RHEA:10912"/>
        <dbReference type="ChEBI" id="CHEBI:15378"/>
        <dbReference type="ChEBI" id="CHEBI:15980"/>
        <dbReference type="ChEBI" id="CHEBI:29032"/>
        <dbReference type="ChEBI" id="CHEBI:30616"/>
        <dbReference type="ChEBI" id="CHEBI:33019"/>
        <dbReference type="ChEBI" id="CHEBI:57966"/>
        <dbReference type="ChEBI" id="CHEBI:456215"/>
        <dbReference type="EC" id="6.3.2.1"/>
    </reaction>
</comment>
<dbReference type="Gene3D" id="3.30.1300.10">
    <property type="entry name" value="Pantoate-beta-alanine ligase, C-terminal domain"/>
    <property type="match status" value="1"/>
</dbReference>
<keyword evidence="8" id="KW-0067">ATP-binding</keyword>
<evidence type="ECO:0000256" key="4">
    <source>
        <dbReference type="ARBA" id="ARBA00015647"/>
    </source>
</evidence>
<dbReference type="PANTHER" id="PTHR21299">
    <property type="entry name" value="CYTIDYLATE KINASE/PANTOATE-BETA-ALANINE LIGASE"/>
    <property type="match status" value="1"/>
</dbReference>
<evidence type="ECO:0000256" key="3">
    <source>
        <dbReference type="ARBA" id="ARBA00012219"/>
    </source>
</evidence>
<dbReference type="EMBL" id="RBNJ01000941">
    <property type="protein sequence ID" value="RUS33779.1"/>
    <property type="molecule type" value="Genomic_DNA"/>
</dbReference>
<comment type="pathway">
    <text evidence="1">Cofactor biosynthesis; (R)-pantothenate biosynthesis; (R)-pantothenate from (R)-pantoate and beta-alanine: step 1/1.</text>
</comment>
<dbReference type="InterPro" id="IPR003721">
    <property type="entry name" value="Pantoate_ligase"/>
</dbReference>
<keyword evidence="6" id="KW-0566">Pantothenate biosynthesis</keyword>
<evidence type="ECO:0000313" key="13">
    <source>
        <dbReference type="Proteomes" id="UP000274822"/>
    </source>
</evidence>
<dbReference type="GO" id="GO:0005524">
    <property type="term" value="F:ATP binding"/>
    <property type="evidence" value="ECO:0007669"/>
    <property type="project" value="UniProtKB-KW"/>
</dbReference>
<keyword evidence="5 12" id="KW-0436">Ligase</keyword>
<protein>
    <recommendedName>
        <fullName evidence="4">Pantoate--beta-alanine ligase</fullName>
        <ecNumber evidence="3">6.3.2.1</ecNumber>
    </recommendedName>
    <alternativeName>
        <fullName evidence="10">Pantoate-activating enzyme</fullName>
    </alternativeName>
    <alternativeName>
        <fullName evidence="9">Pantothenate synthetase</fullName>
    </alternativeName>
</protein>
<name>A0A433QVF0_9FUNG</name>
<keyword evidence="7" id="KW-0547">Nucleotide-binding</keyword>
<proteinExistence type="inferred from homology"/>
<dbReference type="Pfam" id="PF02569">
    <property type="entry name" value="Pantoate_ligase"/>
    <property type="match status" value="2"/>
</dbReference>
<dbReference type="InterPro" id="IPR042176">
    <property type="entry name" value="Pantoate_ligase_C"/>
</dbReference>
<dbReference type="Proteomes" id="UP000274822">
    <property type="component" value="Unassembled WGS sequence"/>
</dbReference>
<accession>A0A433QVF0</accession>
<gene>
    <name evidence="12" type="ORF">BC938DRAFT_483956</name>
</gene>